<dbReference type="EMBL" id="KX787886">
    <property type="protein sequence ID" value="AQS80275.1"/>
    <property type="molecule type" value="Genomic_DNA"/>
</dbReference>
<dbReference type="InterPro" id="IPR024791">
    <property type="entry name" value="Cyt_c/ubiquinol_Oxase_su3"/>
</dbReference>
<evidence type="ECO:0000256" key="6">
    <source>
        <dbReference type="ARBA" id="ARBA00022989"/>
    </source>
</evidence>
<dbReference type="Gene3D" id="1.20.120.80">
    <property type="entry name" value="Cytochrome c oxidase, subunit III, four-helix bundle"/>
    <property type="match status" value="1"/>
</dbReference>
<reference evidence="11" key="1">
    <citation type="submission" date="2016-08" db="EMBL/GenBank/DDBJ databases">
        <title>The complete mitochondrial genome of Fasciola jacksoni Cobbold, 1882: genomic comparison to elucidate trematode position in the family Fasciolidae (Trematoda: Platyhelminthes).</title>
        <authorList>
            <person name="Le T.H."/>
            <person name="Nguyen T.B.N."/>
            <person name="Mas-Coma S."/>
            <person name="Blair D."/>
            <person name="Rajapakse R.P.V.J."/>
        </authorList>
    </citation>
    <scope>NUCLEOTIDE SEQUENCE</scope>
    <source>
        <strain evidence="11">Madu</strain>
    </source>
</reference>
<dbReference type="GO" id="GO:0019646">
    <property type="term" value="P:aerobic electron transport chain"/>
    <property type="evidence" value="ECO:0007669"/>
    <property type="project" value="InterPro"/>
</dbReference>
<evidence type="ECO:0000256" key="7">
    <source>
        <dbReference type="ARBA" id="ARBA00023136"/>
    </source>
</evidence>
<comment type="subcellular location">
    <subcellularLocation>
        <location evidence="1">Membrane</location>
        <topology evidence="1">Multi-pass membrane protein</topology>
    </subcellularLocation>
</comment>
<dbReference type="GO" id="GO:0004129">
    <property type="term" value="F:cytochrome-c oxidase activity"/>
    <property type="evidence" value="ECO:0007669"/>
    <property type="project" value="InterPro"/>
</dbReference>
<evidence type="ECO:0000256" key="1">
    <source>
        <dbReference type="ARBA" id="ARBA00004141"/>
    </source>
</evidence>
<protein>
    <recommendedName>
        <fullName evidence="3 8">Cytochrome c oxidase subunit 3</fullName>
    </recommendedName>
</protein>
<comment type="similarity">
    <text evidence="2 8">Belongs to the cytochrome c oxidase subunit 3 family.</text>
</comment>
<evidence type="ECO:0000256" key="9">
    <source>
        <dbReference type="SAM" id="Phobius"/>
    </source>
</evidence>
<feature type="domain" description="Heme-copper oxidase subunit III family profile" evidence="10">
    <location>
        <begin position="55"/>
        <end position="214"/>
    </location>
</feature>
<name>A0A1S6JPK5_9TREM</name>
<dbReference type="SUPFAM" id="SSF81452">
    <property type="entry name" value="Cytochrome c oxidase subunit III-like"/>
    <property type="match status" value="1"/>
</dbReference>
<keyword evidence="5" id="KW-1278">Translocase</keyword>
<feature type="transmembrane region" description="Helical" evidence="9">
    <location>
        <begin position="7"/>
        <end position="36"/>
    </location>
</feature>
<evidence type="ECO:0000313" key="11">
    <source>
        <dbReference type="EMBL" id="AQS80275.1"/>
    </source>
</evidence>
<keyword evidence="8 11" id="KW-0496">Mitochondrion</keyword>
<dbReference type="InterPro" id="IPR035973">
    <property type="entry name" value="Cyt_c_oxidase_su3-like_sf"/>
</dbReference>
<keyword evidence="4 8" id="KW-0812">Transmembrane</keyword>
<feature type="transmembrane region" description="Helical" evidence="9">
    <location>
        <begin position="194"/>
        <end position="213"/>
    </location>
</feature>
<geneLocation type="mitochondrion" evidence="11"/>
<feature type="transmembrane region" description="Helical" evidence="9">
    <location>
        <begin position="150"/>
        <end position="174"/>
    </location>
</feature>
<dbReference type="Pfam" id="PF00510">
    <property type="entry name" value="COX3"/>
    <property type="match status" value="1"/>
</dbReference>
<evidence type="ECO:0000256" key="8">
    <source>
        <dbReference type="RuleBase" id="RU003375"/>
    </source>
</evidence>
<evidence type="ECO:0000256" key="3">
    <source>
        <dbReference type="ARBA" id="ARBA00015944"/>
    </source>
</evidence>
<sequence length="214" mass="24359">MSWLPVYNAWVVMIGIVGVFLWKLGLVSIFLVMAFFSVVWLFKELLCNVKHHVTGFWLFILSEVVAFGTLFCLCIVTVEDDLASLSDPLELPLLGCFILTGSSITVTTYHHYLGSFRGHLFLFLTLILGCGFLVLQLVEFYDCRCDITFCVYGAVCFSTVGLHFLHVLGGIAALSFLYLSGDMTIPKLNVDFLVWYWHFVDYIWLLVYLIVYLS</sequence>
<dbReference type="CDD" id="cd00386">
    <property type="entry name" value="Heme_Cu_Oxidase_III_like"/>
    <property type="match status" value="1"/>
</dbReference>
<dbReference type="InterPro" id="IPR013833">
    <property type="entry name" value="Cyt_c_oxidase_su3_a-hlx"/>
</dbReference>
<keyword evidence="7 9" id="KW-0472">Membrane</keyword>
<accession>A0A1S6JPK5</accession>
<dbReference type="PANTHER" id="PTHR11403:SF7">
    <property type="entry name" value="CYTOCHROME C OXIDASE SUBUNIT 3"/>
    <property type="match status" value="1"/>
</dbReference>
<proteinExistence type="inferred from homology"/>
<dbReference type="PROSITE" id="PS50253">
    <property type="entry name" value="COX3"/>
    <property type="match status" value="1"/>
</dbReference>
<organism evidence="11">
    <name type="scientific">Fasciola jacksoni</name>
    <dbReference type="NCBI Taxonomy" id="465907"/>
    <lineage>
        <taxon>Eukaryota</taxon>
        <taxon>Metazoa</taxon>
        <taxon>Spiralia</taxon>
        <taxon>Lophotrochozoa</taxon>
        <taxon>Platyhelminthes</taxon>
        <taxon>Trematoda</taxon>
        <taxon>Digenea</taxon>
        <taxon>Plagiorchiida</taxon>
        <taxon>Echinostomata</taxon>
        <taxon>Echinostomatoidea</taxon>
        <taxon>Fasciolidae</taxon>
        <taxon>Fasciola</taxon>
    </lineage>
</organism>
<evidence type="ECO:0000256" key="4">
    <source>
        <dbReference type="ARBA" id="ARBA00022692"/>
    </source>
</evidence>
<dbReference type="AlphaFoldDB" id="A0A1S6JPK5"/>
<evidence type="ECO:0000259" key="10">
    <source>
        <dbReference type="PROSITE" id="PS50253"/>
    </source>
</evidence>
<comment type="function">
    <text evidence="8">Component of the cytochrome c oxidase, the last enzyme in the mitochondrial electron transport chain which drives oxidative phosphorylation. The respiratory chain contains 3 multisubunit complexes succinate dehydrogenase (complex II, CII), ubiquinol-cytochrome c oxidoreductase (cytochrome b-c1 complex, complex III, CIII) and cytochrome c oxidase (complex IV, CIV), that cooperate to transfer electrons derived from NADH and succinate to molecular oxygen, creating an electrochemical gradient over the inner membrane that drives transmembrane transport and the ATP synthase. Cytochrome c oxidase is the component of the respiratory chain that catalyzes the reduction of oxygen to water. Electrons originating from reduced cytochrome c in the intermembrane space (IMS) are transferred via the dinuclear copper A center (CU(A)) of subunit 2 and heme A of subunit 1 to the active site in subunit 1, a binuclear center (BNC) formed by heme A3 and copper B (CU(B)). The BNC reduces molecular oxygen to 2 water molecules using 4 electrons from cytochrome c in the IMS and 4 protons from the mitochondrial matrix.</text>
</comment>
<dbReference type="PANTHER" id="PTHR11403">
    <property type="entry name" value="CYTOCHROME C OXIDASE SUBUNIT III"/>
    <property type="match status" value="1"/>
</dbReference>
<dbReference type="GO" id="GO:0016020">
    <property type="term" value="C:membrane"/>
    <property type="evidence" value="ECO:0007669"/>
    <property type="project" value="UniProtKB-SubCell"/>
</dbReference>
<feature type="transmembrane region" description="Helical" evidence="9">
    <location>
        <begin position="118"/>
        <end position="138"/>
    </location>
</feature>
<evidence type="ECO:0000256" key="5">
    <source>
        <dbReference type="ARBA" id="ARBA00022967"/>
    </source>
</evidence>
<keyword evidence="6 9" id="KW-1133">Transmembrane helix</keyword>
<dbReference type="InterPro" id="IPR000298">
    <property type="entry name" value="Cyt_c_oxidase-like_su3"/>
</dbReference>
<gene>
    <name evidence="11" type="primary">COX3</name>
</gene>
<evidence type="ECO:0000256" key="2">
    <source>
        <dbReference type="ARBA" id="ARBA00010581"/>
    </source>
</evidence>
<feature type="transmembrane region" description="Helical" evidence="9">
    <location>
        <begin position="56"/>
        <end position="79"/>
    </location>
</feature>